<evidence type="ECO:0000313" key="2">
    <source>
        <dbReference type="EMBL" id="KAA1037635.1"/>
    </source>
</evidence>
<reference evidence="2 3" key="1">
    <citation type="submission" date="2019-09" db="EMBL/GenBank/DDBJ databases">
        <authorList>
            <person name="Mazhar S."/>
            <person name="Altermann E."/>
            <person name="Hill C."/>
            <person name="Mcauliffe O."/>
        </authorList>
    </citation>
    <scope>NUCLEOTIDE SEQUENCE [LARGE SCALE GENOMIC DNA]</scope>
    <source>
        <strain evidence="2 3">ATCC 51831</strain>
    </source>
</reference>
<feature type="domain" description="N-acetyltransferase" evidence="1">
    <location>
        <begin position="1"/>
        <end position="169"/>
    </location>
</feature>
<dbReference type="SUPFAM" id="SSF55729">
    <property type="entry name" value="Acyl-CoA N-acyltransferases (Nat)"/>
    <property type="match status" value="1"/>
</dbReference>
<dbReference type="InterPro" id="IPR000182">
    <property type="entry name" value="GNAT_dom"/>
</dbReference>
<dbReference type="Pfam" id="PF13508">
    <property type="entry name" value="Acetyltransf_7"/>
    <property type="match status" value="1"/>
</dbReference>
<evidence type="ECO:0000313" key="3">
    <source>
        <dbReference type="Proteomes" id="UP000295735"/>
    </source>
</evidence>
<proteinExistence type="predicted"/>
<dbReference type="CDD" id="cd04301">
    <property type="entry name" value="NAT_SF"/>
    <property type="match status" value="1"/>
</dbReference>
<gene>
    <name evidence="2" type="ORF">ERX35_009670</name>
</gene>
<accession>A0ABQ6R6Z4</accession>
<comment type="caution">
    <text evidence="2">The sequence shown here is derived from an EMBL/GenBank/DDBJ whole genome shotgun (WGS) entry which is preliminary data.</text>
</comment>
<dbReference type="InterPro" id="IPR016181">
    <property type="entry name" value="Acyl_CoA_acyltransferase"/>
</dbReference>
<sequence>MIKELTNVELPDYVEDIAALHLANFDDKRSMRQLCEDMKKYSETQGFRCLVSTNSGIVTGFLFGYMSAADQFYRGLIDQFITADEQQVLNSSFEVVSMAVKQGYRQNGIGSALLAALTAEPGRYYLTADVHDVRANAFYYKNDWKLVKSNLKLHPNIAPKNLYYKQADVHIN</sequence>
<evidence type="ECO:0000259" key="1">
    <source>
        <dbReference type="PROSITE" id="PS51186"/>
    </source>
</evidence>
<keyword evidence="3" id="KW-1185">Reference proteome</keyword>
<dbReference type="PROSITE" id="PS51186">
    <property type="entry name" value="GNAT"/>
    <property type="match status" value="1"/>
</dbReference>
<dbReference type="EMBL" id="SCWC02000008">
    <property type="protein sequence ID" value="KAA1037635.1"/>
    <property type="molecule type" value="Genomic_DNA"/>
</dbReference>
<dbReference type="Gene3D" id="3.40.630.30">
    <property type="match status" value="1"/>
</dbReference>
<dbReference type="RefSeq" id="WP_149459695.1">
    <property type="nucleotide sequence ID" value="NZ_SCWC02000008.1"/>
</dbReference>
<protein>
    <submittedName>
        <fullName evidence="2">GNAT family N-acetyltransferase</fullName>
    </submittedName>
</protein>
<dbReference type="Proteomes" id="UP000295735">
    <property type="component" value="Unassembled WGS sequence"/>
</dbReference>
<organism evidence="2 3">
    <name type="scientific">Macrococcus equipercicus</name>
    <dbReference type="NCBI Taxonomy" id="69967"/>
    <lineage>
        <taxon>Bacteria</taxon>
        <taxon>Bacillati</taxon>
        <taxon>Bacillota</taxon>
        <taxon>Bacilli</taxon>
        <taxon>Bacillales</taxon>
        <taxon>Staphylococcaceae</taxon>
        <taxon>Macrococcus</taxon>
    </lineage>
</organism>
<name>A0ABQ6R6Z4_9STAP</name>